<dbReference type="OrthoDB" id="4405280at2759"/>
<comment type="caution">
    <text evidence="1">The sequence shown here is derived from an EMBL/GenBank/DDBJ whole genome shotgun (WGS) entry which is preliminary data.</text>
</comment>
<gene>
    <name evidence="1" type="ORF">BP6252_12903</name>
</gene>
<reference evidence="1 2" key="1">
    <citation type="journal article" date="2018" name="IMA Fungus">
        <title>IMA Genome-F 9: Draft genome sequence of Annulohypoxylon stygium, Aspergillus mulundensis, Berkeleyomyces basicola (syn. Thielaviopsis basicola), Ceratocystis smalleyi, two Cercospora beticola strains, Coleophoma cylindrospora, Fusarium fracticaudum, Phialophora cf. hyalina, and Morchella septimelata.</title>
        <authorList>
            <person name="Wingfield B.D."/>
            <person name="Bills G.F."/>
            <person name="Dong Y."/>
            <person name="Huang W."/>
            <person name="Nel W.J."/>
            <person name="Swalarsk-Parry B.S."/>
            <person name="Vaghefi N."/>
            <person name="Wilken P.M."/>
            <person name="An Z."/>
            <person name="de Beer Z.W."/>
            <person name="De Vos L."/>
            <person name="Chen L."/>
            <person name="Duong T.A."/>
            <person name="Gao Y."/>
            <person name="Hammerbacher A."/>
            <person name="Kikkert J.R."/>
            <person name="Li Y."/>
            <person name="Li H."/>
            <person name="Li K."/>
            <person name="Li Q."/>
            <person name="Liu X."/>
            <person name="Ma X."/>
            <person name="Naidoo K."/>
            <person name="Pethybridge S.J."/>
            <person name="Sun J."/>
            <person name="Steenkamp E.T."/>
            <person name="van der Nest M.A."/>
            <person name="van Wyk S."/>
            <person name="Wingfield M.J."/>
            <person name="Xiong C."/>
            <person name="Yue Q."/>
            <person name="Zhang X."/>
        </authorList>
    </citation>
    <scope>NUCLEOTIDE SEQUENCE [LARGE SCALE GENOMIC DNA]</scope>
    <source>
        <strain evidence="1 2">BP6252</strain>
    </source>
</reference>
<proteinExistence type="predicted"/>
<dbReference type="Proteomes" id="UP000256645">
    <property type="component" value="Unassembled WGS sequence"/>
</dbReference>
<accession>A0A3D8QD88</accession>
<evidence type="ECO:0000313" key="1">
    <source>
        <dbReference type="EMBL" id="RDW59816.1"/>
    </source>
</evidence>
<dbReference type="EMBL" id="PDLM01000016">
    <property type="protein sequence ID" value="RDW59816.1"/>
    <property type="molecule type" value="Genomic_DNA"/>
</dbReference>
<sequence>MRILGQLHVYLSVFTFHNGVFSQTISQAAVTNQFVVTFVTTLMTIVIVPVHINTFIPSTTVLMIQCGSDITISNVPTSLITDIIATLTKFDLSTTTTTTVLSDGAVLCNPSSACAAGQTGGYTAGGGVGNGGAGAGDGSGNSGQTSLGAGFGNGGSGNSGTGFMGSGIVPTTIASCMFQKPTVIGIDLSTFMADPARATTTTNSQILFVSESAQSLRTDAALLGSLTTLSFLLPSTGLGFTTSILSTPRTSSSQSVTNSVLSSSQNFAAQIFSTLSITSLGFQSSTISAISIISPTQTSSQKSSQGTSSSSLSSSRTASAACSTVCATNLPSACSALSPISGLALNAAIPLCKTELGSYASGDAGLCLATNIDALSLGTNITTCLSTALSTRCISVLPGPCLALSSDNGLILSSDIPLCVTALGPFVVGSAATCLDTTSITSNSIGTSVVSCLFGALGLQPNPASSCIPPMTMMSTVTSSAINSLTSGNTNTLIFIGPTTLLLSFTSSVQAALPPIMTTASSLSSQFPRQLSSSFSSQSITLLTSQLSTLMTQSTMIWTTQFSATQTSSAWVTYLA</sequence>
<name>A0A3D8QD88_9HELO</name>
<keyword evidence="2" id="KW-1185">Reference proteome</keyword>
<organism evidence="1 2">
    <name type="scientific">Coleophoma cylindrospora</name>
    <dbReference type="NCBI Taxonomy" id="1849047"/>
    <lineage>
        <taxon>Eukaryota</taxon>
        <taxon>Fungi</taxon>
        <taxon>Dikarya</taxon>
        <taxon>Ascomycota</taxon>
        <taxon>Pezizomycotina</taxon>
        <taxon>Leotiomycetes</taxon>
        <taxon>Helotiales</taxon>
        <taxon>Dermateaceae</taxon>
        <taxon>Coleophoma</taxon>
    </lineage>
</organism>
<evidence type="ECO:0000313" key="2">
    <source>
        <dbReference type="Proteomes" id="UP000256645"/>
    </source>
</evidence>
<protein>
    <submittedName>
        <fullName evidence="1">Uncharacterized protein</fullName>
    </submittedName>
</protein>
<dbReference type="AlphaFoldDB" id="A0A3D8QD88"/>